<dbReference type="Proteomes" id="UP000694726">
    <property type="component" value="Unplaced"/>
</dbReference>
<proteinExistence type="predicted"/>
<evidence type="ECO:0000313" key="3">
    <source>
        <dbReference type="Proteomes" id="UP000694726"/>
    </source>
</evidence>
<keyword evidence="1" id="KW-0472">Membrane</keyword>
<protein>
    <submittedName>
        <fullName evidence="2">Uncharacterized protein</fullName>
    </submittedName>
</protein>
<feature type="transmembrane region" description="Helical" evidence="1">
    <location>
        <begin position="6"/>
        <end position="22"/>
    </location>
</feature>
<sequence length="193" mass="21672">MAILTGVRWYLTVVLICISLIIRDVERFFMCLLAISTSSLEKCLFGSFAHYSIGLLAFLLLSCRSSLYILEIKPLSIASFETIFSHSVSCLFVFFGFLCCAKACQFDEVPLVYLFVYLFCLFAFYRAVPVAYGGAQATGLIRAVASGLCQSHSNTDLCHICDLHHSSWQCQILNPLRKARDQSHNLMVPSQIR</sequence>
<feature type="transmembrane region" description="Helical" evidence="1">
    <location>
        <begin position="111"/>
        <end position="128"/>
    </location>
</feature>
<accession>A0A8D0Q2C6</accession>
<feature type="transmembrane region" description="Helical" evidence="1">
    <location>
        <begin position="83"/>
        <end position="104"/>
    </location>
</feature>
<evidence type="ECO:0000256" key="1">
    <source>
        <dbReference type="SAM" id="Phobius"/>
    </source>
</evidence>
<evidence type="ECO:0000313" key="2">
    <source>
        <dbReference type="Ensembl" id="ENSSSCP00015042355.1"/>
    </source>
</evidence>
<reference evidence="2" key="1">
    <citation type="submission" date="2025-08" db="UniProtKB">
        <authorList>
            <consortium name="Ensembl"/>
        </authorList>
    </citation>
    <scope>IDENTIFICATION</scope>
</reference>
<dbReference type="Ensembl" id="ENSSSCT00015102164.1">
    <property type="protein sequence ID" value="ENSSSCP00015042355.1"/>
    <property type="gene ID" value="ENSSSCG00015075871.1"/>
</dbReference>
<feature type="transmembrane region" description="Helical" evidence="1">
    <location>
        <begin position="43"/>
        <end position="63"/>
    </location>
</feature>
<keyword evidence="1" id="KW-0812">Transmembrane</keyword>
<organism evidence="2 3">
    <name type="scientific">Sus scrofa</name>
    <name type="common">Pig</name>
    <dbReference type="NCBI Taxonomy" id="9823"/>
    <lineage>
        <taxon>Eukaryota</taxon>
        <taxon>Metazoa</taxon>
        <taxon>Chordata</taxon>
        <taxon>Craniata</taxon>
        <taxon>Vertebrata</taxon>
        <taxon>Euteleostomi</taxon>
        <taxon>Mammalia</taxon>
        <taxon>Eutheria</taxon>
        <taxon>Laurasiatheria</taxon>
        <taxon>Artiodactyla</taxon>
        <taxon>Suina</taxon>
        <taxon>Suidae</taxon>
        <taxon>Sus</taxon>
    </lineage>
</organism>
<dbReference type="AlphaFoldDB" id="A0A8D0Q2C6"/>
<keyword evidence="1" id="KW-1133">Transmembrane helix</keyword>
<name>A0A8D0Q2C6_PIG</name>